<dbReference type="CDD" id="cd02245">
    <property type="entry name" value="cupin_7S_vicilin-like_C"/>
    <property type="match status" value="1"/>
</dbReference>
<dbReference type="Allergome" id="12028">
    <property type="allergen name" value="Fag e 5"/>
</dbReference>
<feature type="non-terminal residue" evidence="2">
    <location>
        <position position="1"/>
    </location>
</feature>
<organism evidence="2">
    <name type="scientific">Fagopyrum esculentum</name>
    <name type="common">Common buckwheat</name>
    <name type="synonym">Polygonum fagopyrum</name>
    <dbReference type="NCBI Taxonomy" id="3617"/>
    <lineage>
        <taxon>Eukaryota</taxon>
        <taxon>Viridiplantae</taxon>
        <taxon>Streptophyta</taxon>
        <taxon>Embryophyta</taxon>
        <taxon>Tracheophyta</taxon>
        <taxon>Spermatophyta</taxon>
        <taxon>Magnoliopsida</taxon>
        <taxon>eudicotyledons</taxon>
        <taxon>Gunneridae</taxon>
        <taxon>Pentapetalae</taxon>
        <taxon>Caryophyllales</taxon>
        <taxon>Polygonaceae</taxon>
        <taxon>Polygonoideae</taxon>
        <taxon>Fagopyreae</taxon>
        <taxon>Fagopyrum</taxon>
    </lineage>
</organism>
<dbReference type="PANTHER" id="PTHR31189">
    <property type="entry name" value="OS03G0336100 PROTEIN-RELATED"/>
    <property type="match status" value="1"/>
</dbReference>
<name>Q6QJL1_FAGES</name>
<protein>
    <submittedName>
        <fullName evidence="2">Vicilin-like protein</fullName>
    </submittedName>
</protein>
<evidence type="ECO:0000313" key="2">
    <source>
        <dbReference type="EMBL" id="AAS48514.1"/>
    </source>
</evidence>
<dbReference type="InterPro" id="IPR006045">
    <property type="entry name" value="Cupin_1"/>
</dbReference>
<dbReference type="PANTHER" id="PTHR31189:SF13">
    <property type="entry name" value="CUPINCIN"/>
    <property type="match status" value="1"/>
</dbReference>
<sequence>IAVVTNGKGKFQMACPHISAEGKQSKRQREGKSIVHYETVNGDLSSGTVFVVPAGHPFVTAASLEDNLELICFEVNADDNERIPLAGKNSLFKQFEREAKELAFEEKADVVDKLLEKQQQEFFFEGPRRRKEQEAGRSDA</sequence>
<dbReference type="Pfam" id="PF00190">
    <property type="entry name" value="Cupin_1"/>
    <property type="match status" value="1"/>
</dbReference>
<dbReference type="SUPFAM" id="SSF51182">
    <property type="entry name" value="RmlC-like cupins"/>
    <property type="match status" value="1"/>
</dbReference>
<dbReference type="EMBL" id="AY536051">
    <property type="protein sequence ID" value="AAS48514.1"/>
    <property type="molecule type" value="mRNA"/>
</dbReference>
<dbReference type="Gene3D" id="2.60.120.10">
    <property type="entry name" value="Jelly Rolls"/>
    <property type="match status" value="1"/>
</dbReference>
<dbReference type="AlphaFoldDB" id="Q6QJL1"/>
<evidence type="ECO:0000259" key="1">
    <source>
        <dbReference type="SMART" id="SM00835"/>
    </source>
</evidence>
<dbReference type="InterPro" id="IPR050253">
    <property type="entry name" value="Seed_Storage-Functional"/>
</dbReference>
<feature type="domain" description="Cupin type-1" evidence="1">
    <location>
        <begin position="1"/>
        <end position="112"/>
    </location>
</feature>
<dbReference type="InterPro" id="IPR011051">
    <property type="entry name" value="RmlC_Cupin_sf"/>
</dbReference>
<dbReference type="Allergome" id="12029">
    <property type="allergen name" value="Fag e 5.0101"/>
</dbReference>
<gene>
    <name evidence="2" type="primary">VIC1</name>
</gene>
<reference evidence="2" key="1">
    <citation type="submission" date="2004-01" db="EMBL/GenBank/DDBJ databases">
        <title>Vicilin-like storage protein from buckwheat.</title>
        <authorList>
            <person name="Milisavljevic M."/>
            <person name="Brkljacic J."/>
            <person name="Konstantinovic M."/>
            <person name="Maksimovic V."/>
        </authorList>
    </citation>
    <scope>NUCLEOTIDE SEQUENCE</scope>
</reference>
<accession>Q6QJL1</accession>
<dbReference type="InterPro" id="IPR014710">
    <property type="entry name" value="RmlC-like_jellyroll"/>
</dbReference>
<dbReference type="SMART" id="SM00835">
    <property type="entry name" value="Cupin_1"/>
    <property type="match status" value="1"/>
</dbReference>
<proteinExistence type="evidence at transcript level"/>